<dbReference type="OrthoDB" id="5563016at2759"/>
<proteinExistence type="predicted"/>
<accession>A0A8E0RX41</accession>
<feature type="compositionally biased region" description="Low complexity" evidence="1">
    <location>
        <begin position="423"/>
        <end position="438"/>
    </location>
</feature>
<evidence type="ECO:0000256" key="1">
    <source>
        <dbReference type="SAM" id="MobiDB-lite"/>
    </source>
</evidence>
<protein>
    <submittedName>
        <fullName evidence="2">Phosphatase and actin regulator</fullName>
    </submittedName>
</protein>
<organism evidence="2 3">
    <name type="scientific">Fasciolopsis buskii</name>
    <dbReference type="NCBI Taxonomy" id="27845"/>
    <lineage>
        <taxon>Eukaryota</taxon>
        <taxon>Metazoa</taxon>
        <taxon>Spiralia</taxon>
        <taxon>Lophotrochozoa</taxon>
        <taxon>Platyhelminthes</taxon>
        <taxon>Trematoda</taxon>
        <taxon>Digenea</taxon>
        <taxon>Plagiorchiida</taxon>
        <taxon>Echinostomata</taxon>
        <taxon>Echinostomatoidea</taxon>
        <taxon>Fasciolidae</taxon>
        <taxon>Fasciolopsis</taxon>
    </lineage>
</organism>
<feature type="compositionally biased region" description="Basic and acidic residues" evidence="1">
    <location>
        <begin position="350"/>
        <end position="361"/>
    </location>
</feature>
<reference evidence="2" key="1">
    <citation type="submission" date="2019-05" db="EMBL/GenBank/DDBJ databases">
        <title>Annotation for the trematode Fasciolopsis buski.</title>
        <authorList>
            <person name="Choi Y.-J."/>
        </authorList>
    </citation>
    <scope>NUCLEOTIDE SEQUENCE</scope>
    <source>
        <strain evidence="2">HT</strain>
        <tissue evidence="2">Whole worm</tissue>
    </source>
</reference>
<feature type="region of interest" description="Disordered" evidence="1">
    <location>
        <begin position="212"/>
        <end position="241"/>
    </location>
</feature>
<dbReference type="GO" id="GO:0003779">
    <property type="term" value="F:actin binding"/>
    <property type="evidence" value="ECO:0007669"/>
    <property type="project" value="TreeGrafter"/>
</dbReference>
<feature type="region of interest" description="Disordered" evidence="1">
    <location>
        <begin position="264"/>
        <end position="283"/>
    </location>
</feature>
<evidence type="ECO:0000313" key="3">
    <source>
        <dbReference type="Proteomes" id="UP000728185"/>
    </source>
</evidence>
<feature type="compositionally biased region" description="Low complexity" evidence="1">
    <location>
        <begin position="370"/>
        <end position="379"/>
    </location>
</feature>
<name>A0A8E0RX41_9TREM</name>
<evidence type="ECO:0000313" key="2">
    <source>
        <dbReference type="EMBL" id="KAA0190396.1"/>
    </source>
</evidence>
<dbReference type="GO" id="GO:0030036">
    <property type="term" value="P:actin cytoskeleton organization"/>
    <property type="evidence" value="ECO:0007669"/>
    <property type="project" value="TreeGrafter"/>
</dbReference>
<feature type="compositionally biased region" description="Polar residues" evidence="1">
    <location>
        <begin position="216"/>
        <end position="225"/>
    </location>
</feature>
<dbReference type="PANTHER" id="PTHR12751:SF18">
    <property type="entry name" value="PHOSPHATASE AND ACTIN REGULATOR 1"/>
    <property type="match status" value="1"/>
</dbReference>
<dbReference type="PANTHER" id="PTHR12751">
    <property type="entry name" value="PHOSPHATASE AND ACTIN REGULATOR PHACTR"/>
    <property type="match status" value="1"/>
</dbReference>
<feature type="compositionally biased region" description="Polar residues" evidence="1">
    <location>
        <begin position="325"/>
        <end position="336"/>
    </location>
</feature>
<keyword evidence="3" id="KW-1185">Reference proteome</keyword>
<comment type="caution">
    <text evidence="2">The sequence shown here is derived from an EMBL/GenBank/DDBJ whole genome shotgun (WGS) entry which is preliminary data.</text>
</comment>
<feature type="region of interest" description="Disordered" evidence="1">
    <location>
        <begin position="407"/>
        <end position="439"/>
    </location>
</feature>
<sequence length="560" mass="62217">MRIKLVYLVCSSPILASAKDQQLSTGSKSVPTTPAVILAAVPPPLTVTSTPTTPTSFYQSGGDHVSCPSMTNAGFGSLSYSIHHPSRHEFKITHMSPQSRHLLRDLRASCMTNEIPSILVSPYDQVSSDPEKCTSPGPQQLSKFLTRKSIQRSGKLLPKQGTLKMRFVRVVRSATSVPDLSKEPAKSALKSSRNSSQYSLYRIPAVHPHLSASPIARNSDSLSWSPPSPERMNESEDSFGCPISNKDIATKSCIRSNSTDGEYNRKDSMDAMPSVTCAPSSSPPLLTITPIDTVYDIPARSDSPTFGRRKQMRNLFRAVSEPRKSITSPIVRSSNGSDRRFVFQPQPDDANERSEVDHLAVEDNAPPKNESSLGELESLELTPNSVSILSDEICDNKDMRVNGRAALDESNVEKESQEPAAPNSTEETSETKNSSTSNVEGYRIVNRRVPRFHSLVKSGCLPTSEMLFLRFTQFVEVQELEPQDRMADRPWTRLTASEKAEIRRELNDYKLAEMPVHEESRQNTRYNNYQSLNDVLRTSVKDNSYWSAVVLSPFVVDFQL</sequence>
<dbReference type="AlphaFoldDB" id="A0A8E0RX41"/>
<dbReference type="Proteomes" id="UP000728185">
    <property type="component" value="Unassembled WGS sequence"/>
</dbReference>
<feature type="region of interest" description="Disordered" evidence="1">
    <location>
        <begin position="321"/>
        <end position="379"/>
    </location>
</feature>
<dbReference type="EMBL" id="LUCM01007118">
    <property type="protein sequence ID" value="KAA0190396.1"/>
    <property type="molecule type" value="Genomic_DNA"/>
</dbReference>
<gene>
    <name evidence="2" type="ORF">FBUS_04114</name>
</gene>